<dbReference type="InterPro" id="IPR013325">
    <property type="entry name" value="RNA_pol_sigma_r2"/>
</dbReference>
<keyword evidence="4" id="KW-0238">DNA-binding</keyword>
<dbReference type="InterPro" id="IPR013324">
    <property type="entry name" value="RNA_pol_sigma_r3/r4-like"/>
</dbReference>
<dbReference type="Pfam" id="PF04542">
    <property type="entry name" value="Sigma70_r2"/>
    <property type="match status" value="1"/>
</dbReference>
<evidence type="ECO:0000259" key="7">
    <source>
        <dbReference type="Pfam" id="PF04545"/>
    </source>
</evidence>
<name>A0A420VEC9_9BACI</name>
<dbReference type="PIRSF" id="PIRSF000770">
    <property type="entry name" value="RNA_pol_sigma-SigE/K"/>
    <property type="match status" value="1"/>
</dbReference>
<evidence type="ECO:0000313" key="9">
    <source>
        <dbReference type="Proteomes" id="UP000286235"/>
    </source>
</evidence>
<dbReference type="GO" id="GO:0003677">
    <property type="term" value="F:DNA binding"/>
    <property type="evidence" value="ECO:0007669"/>
    <property type="project" value="UniProtKB-KW"/>
</dbReference>
<reference evidence="8 9" key="1">
    <citation type="submission" date="2013-12" db="EMBL/GenBank/DDBJ databases">
        <title>Genome and proteome characterization of Caldibacillus debilis GB1 derived from a cellulolytic aero-tolerant co-culture.</title>
        <authorList>
            <person name="Wushke S.T."/>
            <person name="Zhang X."/>
            <person name="Fristensky B."/>
            <person name="Wilkins J.A."/>
            <person name="Levin D.B."/>
            <person name="Sparling R."/>
        </authorList>
    </citation>
    <scope>NUCLEOTIDE SEQUENCE [LARGE SCALE GENOMIC DNA]</scope>
    <source>
        <strain evidence="8 9">GB1</strain>
    </source>
</reference>
<comment type="caution">
    <text evidence="8">The sequence shown here is derived from an EMBL/GenBank/DDBJ whole genome shotgun (WGS) entry which is preliminary data.</text>
</comment>
<evidence type="ECO:0000259" key="6">
    <source>
        <dbReference type="Pfam" id="PF04542"/>
    </source>
</evidence>
<dbReference type="SUPFAM" id="SSF88946">
    <property type="entry name" value="Sigma2 domain of RNA polymerase sigma factors"/>
    <property type="match status" value="1"/>
</dbReference>
<accession>A0A420VEC9</accession>
<dbReference type="Gene3D" id="1.10.1740.10">
    <property type="match status" value="1"/>
</dbReference>
<sequence length="209" mass="24481">MPLLTEEEKNRMAEENLQLVHFVANKFRNTRIDYDDLYGAAMFGFTKALNSFDKDRGAKFSTYAVNCMKNEVRFFLRKERRQSDHNISYNLVLSTDKNGNDFELYNILADNSDGAKEVSDLLVRKENHEMILRAVSQLSELEQYIINHRYGLKGCEFKTQKEIAAEINMSQANVSKIQKNCMKKIKKFLMSENEQDLELFEEHFDQYAS</sequence>
<proteinExistence type="inferred from homology"/>
<dbReference type="InterPro" id="IPR050813">
    <property type="entry name" value="Sigma-70_Factor"/>
</dbReference>
<dbReference type="NCBIfam" id="TIGR02937">
    <property type="entry name" value="sigma70-ECF"/>
    <property type="match status" value="1"/>
</dbReference>
<dbReference type="SUPFAM" id="SSF88659">
    <property type="entry name" value="Sigma3 and sigma4 domains of RNA polymerase sigma factors"/>
    <property type="match status" value="1"/>
</dbReference>
<dbReference type="Pfam" id="PF04545">
    <property type="entry name" value="Sigma70_r4"/>
    <property type="match status" value="1"/>
</dbReference>
<dbReference type="EMBL" id="AZRV01000035">
    <property type="protein sequence ID" value="RKO61870.1"/>
    <property type="molecule type" value="Genomic_DNA"/>
</dbReference>
<evidence type="ECO:0000256" key="2">
    <source>
        <dbReference type="ARBA" id="ARBA00023015"/>
    </source>
</evidence>
<keyword evidence="2" id="KW-0805">Transcription regulation</keyword>
<dbReference type="Gene3D" id="1.20.140.160">
    <property type="match status" value="1"/>
</dbReference>
<evidence type="ECO:0000256" key="1">
    <source>
        <dbReference type="ARBA" id="ARBA00007788"/>
    </source>
</evidence>
<comment type="similarity">
    <text evidence="1">Belongs to the sigma-70 factor family.</text>
</comment>
<dbReference type="InterPro" id="IPR007627">
    <property type="entry name" value="RNA_pol_sigma70_r2"/>
</dbReference>
<organism evidence="8 9">
    <name type="scientific">Caldibacillus debilis GB1</name>
    <dbReference type="NCBI Taxonomy" id="1339248"/>
    <lineage>
        <taxon>Bacteria</taxon>
        <taxon>Bacillati</taxon>
        <taxon>Bacillota</taxon>
        <taxon>Bacilli</taxon>
        <taxon>Bacillales</taxon>
        <taxon>Bacillaceae</taxon>
        <taxon>Caldibacillus</taxon>
    </lineage>
</organism>
<dbReference type="PANTHER" id="PTHR30376:SF3">
    <property type="entry name" value="RNA POLYMERASE SIGMA FACTOR RPOH"/>
    <property type="match status" value="1"/>
</dbReference>
<evidence type="ECO:0000313" key="8">
    <source>
        <dbReference type="EMBL" id="RKO61870.1"/>
    </source>
</evidence>
<gene>
    <name evidence="8" type="ORF">Cdeb_01365</name>
</gene>
<dbReference type="Proteomes" id="UP000286235">
    <property type="component" value="Unassembled WGS sequence"/>
</dbReference>
<keyword evidence="3" id="KW-0731">Sigma factor</keyword>
<dbReference type="GO" id="GO:0006352">
    <property type="term" value="P:DNA-templated transcription initiation"/>
    <property type="evidence" value="ECO:0007669"/>
    <property type="project" value="InterPro"/>
</dbReference>
<dbReference type="PRINTS" id="PR00046">
    <property type="entry name" value="SIGMA70FCT"/>
</dbReference>
<evidence type="ECO:0000256" key="3">
    <source>
        <dbReference type="ARBA" id="ARBA00023082"/>
    </source>
</evidence>
<dbReference type="InterPro" id="IPR000943">
    <property type="entry name" value="RNA_pol_sigma70"/>
</dbReference>
<dbReference type="PANTHER" id="PTHR30376">
    <property type="entry name" value="SIGMA FACTOR RPOH HEAT SHOCK RELATED"/>
    <property type="match status" value="1"/>
</dbReference>
<keyword evidence="9" id="KW-1185">Reference proteome</keyword>
<keyword evidence="5" id="KW-0804">Transcription</keyword>
<evidence type="ECO:0000256" key="5">
    <source>
        <dbReference type="ARBA" id="ARBA00023163"/>
    </source>
</evidence>
<dbReference type="AlphaFoldDB" id="A0A420VEC9"/>
<evidence type="ECO:0000256" key="4">
    <source>
        <dbReference type="ARBA" id="ARBA00023125"/>
    </source>
</evidence>
<dbReference type="InterPro" id="IPR007630">
    <property type="entry name" value="RNA_pol_sigma70_r4"/>
</dbReference>
<feature type="domain" description="RNA polymerase sigma-70 region 2" evidence="6">
    <location>
        <begin position="13"/>
        <end position="81"/>
    </location>
</feature>
<feature type="domain" description="RNA polymerase sigma-70 region 4" evidence="7">
    <location>
        <begin position="135"/>
        <end position="187"/>
    </location>
</feature>
<dbReference type="RefSeq" id="WP_120669358.1">
    <property type="nucleotide sequence ID" value="NZ_AZRV01000035.1"/>
</dbReference>
<protein>
    <submittedName>
        <fullName evidence="8">RNA polymerase sigma factor, sigma-70 family</fullName>
    </submittedName>
</protein>
<dbReference type="GO" id="GO:0016987">
    <property type="term" value="F:sigma factor activity"/>
    <property type="evidence" value="ECO:0007669"/>
    <property type="project" value="UniProtKB-KW"/>
</dbReference>
<dbReference type="InterPro" id="IPR014284">
    <property type="entry name" value="RNA_pol_sigma-70_dom"/>
</dbReference>